<keyword evidence="1" id="KW-0812">Transmembrane</keyword>
<protein>
    <recommendedName>
        <fullName evidence="2">DUF6888 domain-containing protein</fullName>
    </recommendedName>
</protein>
<evidence type="ECO:0000313" key="4">
    <source>
        <dbReference type="Proteomes" id="UP000257002"/>
    </source>
</evidence>
<sequence>MARYVGFAFAFISVSKLLKQILYFVIISVIRSVLGGKNIPTLAQLLQCYTLSCWATRFYLPINLIRLDDRTKNIFMLIGEGIEIEIKPNGQWIK</sequence>
<evidence type="ECO:0000313" key="3">
    <source>
        <dbReference type="EMBL" id="REJ51249.1"/>
    </source>
</evidence>
<gene>
    <name evidence="3" type="ORF">DWQ51_13210</name>
</gene>
<keyword evidence="1" id="KW-1133">Transmembrane helix</keyword>
<evidence type="ECO:0000256" key="1">
    <source>
        <dbReference type="SAM" id="Phobius"/>
    </source>
</evidence>
<name>A0A3E0LUQ6_9CHRO</name>
<comment type="caution">
    <text evidence="3">The sequence shown here is derived from an EMBL/GenBank/DDBJ whole genome shotgun (WGS) entry which is preliminary data.</text>
</comment>
<evidence type="ECO:0000259" key="2">
    <source>
        <dbReference type="Pfam" id="PF21828"/>
    </source>
</evidence>
<proteinExistence type="predicted"/>
<dbReference type="EMBL" id="QQWD01000014">
    <property type="protein sequence ID" value="REJ51249.1"/>
    <property type="molecule type" value="Genomic_DNA"/>
</dbReference>
<dbReference type="Pfam" id="PF21828">
    <property type="entry name" value="DUF6888"/>
    <property type="match status" value="1"/>
</dbReference>
<dbReference type="InterPro" id="IPR054181">
    <property type="entry name" value="DUF6888"/>
</dbReference>
<feature type="domain" description="DUF6888" evidence="2">
    <location>
        <begin position="40"/>
        <end position="92"/>
    </location>
</feature>
<feature type="transmembrane region" description="Helical" evidence="1">
    <location>
        <begin position="7"/>
        <end position="30"/>
    </location>
</feature>
<dbReference type="Proteomes" id="UP000257002">
    <property type="component" value="Unassembled WGS sequence"/>
</dbReference>
<accession>A0A3E0LUQ6</accession>
<dbReference type="AlphaFoldDB" id="A0A3E0LUQ6"/>
<organism evidence="3 4">
    <name type="scientific">Microcystis wesenbergii TW10</name>
    <dbReference type="NCBI Taxonomy" id="2060474"/>
    <lineage>
        <taxon>Bacteria</taxon>
        <taxon>Bacillati</taxon>
        <taxon>Cyanobacteriota</taxon>
        <taxon>Cyanophyceae</taxon>
        <taxon>Oscillatoriophycideae</taxon>
        <taxon>Chroococcales</taxon>
        <taxon>Microcystaceae</taxon>
        <taxon>Microcystis</taxon>
    </lineage>
</organism>
<keyword evidence="1" id="KW-0472">Membrane</keyword>
<reference evidence="3 4" key="1">
    <citation type="submission" date="2017-10" db="EMBL/GenBank/DDBJ databases">
        <title>A large-scale comparative metagenomic study reveals the eutrophication-driven functional interactions in six Microcystis-epibionts communities.</title>
        <authorList>
            <person name="Li Q."/>
            <person name="Lin F."/>
        </authorList>
    </citation>
    <scope>NUCLEOTIDE SEQUENCE [LARGE SCALE GENOMIC DNA]</scope>
    <source>
        <strain evidence="3">TW10</strain>
    </source>
</reference>